<dbReference type="AlphaFoldDB" id="A0AAV7VC84"/>
<name>A0AAV7VC84_PLEWA</name>
<evidence type="ECO:0000313" key="2">
    <source>
        <dbReference type="EMBL" id="KAJ1197732.1"/>
    </source>
</evidence>
<dbReference type="EMBL" id="JANPWB010000003">
    <property type="protein sequence ID" value="KAJ1197732.1"/>
    <property type="molecule type" value="Genomic_DNA"/>
</dbReference>
<evidence type="ECO:0000256" key="1">
    <source>
        <dbReference type="SAM" id="MobiDB-lite"/>
    </source>
</evidence>
<proteinExistence type="predicted"/>
<evidence type="ECO:0000313" key="3">
    <source>
        <dbReference type="Proteomes" id="UP001066276"/>
    </source>
</evidence>
<protein>
    <submittedName>
        <fullName evidence="2">Uncharacterized protein</fullName>
    </submittedName>
</protein>
<keyword evidence="3" id="KW-1185">Reference proteome</keyword>
<feature type="compositionally biased region" description="Basic residues" evidence="1">
    <location>
        <begin position="187"/>
        <end position="197"/>
    </location>
</feature>
<comment type="caution">
    <text evidence="2">The sequence shown here is derived from an EMBL/GenBank/DDBJ whole genome shotgun (WGS) entry which is preliminary data.</text>
</comment>
<sequence>MSRRYQSPRGNPGVVRFLPLFFPGGEEDEGPMMAEAVRGRRIVYSEERGLSVSVLLPGFQSQRGPPGPVPLFVVVSVVEFCPPIHRLDLGRSPRFGSGFRLSGGGRGDAGEKTGDTTPSPPRICCSGFCFFPGLSRLRRSRLFFVAGRGPPPPGPLGPSCVRGPGRSLPRRARRLWAPSFALGRWGGRRRAGRRQRASPRVFPGGSRPCPRPPMFPATPRGRDSVSPPVPLDRTRASLFFPSVSGQEVLVSPRREGDVQGRRIPGGFKADDGGVRSTMKVRPPS</sequence>
<accession>A0AAV7VC84</accession>
<reference evidence="2" key="1">
    <citation type="journal article" date="2022" name="bioRxiv">
        <title>Sequencing and chromosome-scale assembly of the giantPleurodeles waltlgenome.</title>
        <authorList>
            <person name="Brown T."/>
            <person name="Elewa A."/>
            <person name="Iarovenko S."/>
            <person name="Subramanian E."/>
            <person name="Araus A.J."/>
            <person name="Petzold A."/>
            <person name="Susuki M."/>
            <person name="Suzuki K.-i.T."/>
            <person name="Hayashi T."/>
            <person name="Toyoda A."/>
            <person name="Oliveira C."/>
            <person name="Osipova E."/>
            <person name="Leigh N.D."/>
            <person name="Simon A."/>
            <person name="Yun M.H."/>
        </authorList>
    </citation>
    <scope>NUCLEOTIDE SEQUENCE</scope>
    <source>
        <strain evidence="2">20211129_DDA</strain>
        <tissue evidence="2">Liver</tissue>
    </source>
</reference>
<feature type="region of interest" description="Disordered" evidence="1">
    <location>
        <begin position="187"/>
        <end position="228"/>
    </location>
</feature>
<gene>
    <name evidence="2" type="ORF">NDU88_001586</name>
</gene>
<organism evidence="2 3">
    <name type="scientific">Pleurodeles waltl</name>
    <name type="common">Iberian ribbed newt</name>
    <dbReference type="NCBI Taxonomy" id="8319"/>
    <lineage>
        <taxon>Eukaryota</taxon>
        <taxon>Metazoa</taxon>
        <taxon>Chordata</taxon>
        <taxon>Craniata</taxon>
        <taxon>Vertebrata</taxon>
        <taxon>Euteleostomi</taxon>
        <taxon>Amphibia</taxon>
        <taxon>Batrachia</taxon>
        <taxon>Caudata</taxon>
        <taxon>Salamandroidea</taxon>
        <taxon>Salamandridae</taxon>
        <taxon>Pleurodelinae</taxon>
        <taxon>Pleurodeles</taxon>
    </lineage>
</organism>
<feature type="region of interest" description="Disordered" evidence="1">
    <location>
        <begin position="248"/>
        <end position="284"/>
    </location>
</feature>
<dbReference type="Proteomes" id="UP001066276">
    <property type="component" value="Chromosome 2_1"/>
</dbReference>